<dbReference type="Proteomes" id="UP000512184">
    <property type="component" value="Chromosome"/>
</dbReference>
<proteinExistence type="predicted"/>
<dbReference type="EMBL" id="CP035278">
    <property type="protein sequence ID" value="QHP83335.1"/>
    <property type="molecule type" value="Genomic_DNA"/>
</dbReference>
<sequence length="53" mass="6037">MHLTTLLQEGNQDTHIPELPHTLTTQPLLVAIENTPHAQPHQEDLQTFAFLVR</sequence>
<gene>
    <name evidence="1" type="primary">hypothetical protein</name>
    <name evidence="1" type="ORF">Chls_460</name>
</gene>
<protein>
    <submittedName>
        <fullName evidence="1">Uncharacterized protein</fullName>
    </submittedName>
</protein>
<name>A0ABX6IQQ7_9CHLA</name>
<organism evidence="1 2">
    <name type="scientific">Chlamydia suis</name>
    <dbReference type="NCBI Taxonomy" id="83559"/>
    <lineage>
        <taxon>Bacteria</taxon>
        <taxon>Pseudomonadati</taxon>
        <taxon>Chlamydiota</taxon>
        <taxon>Chlamydiia</taxon>
        <taxon>Chlamydiales</taxon>
        <taxon>Chlamydiaceae</taxon>
        <taxon>Chlamydia/Chlamydophila group</taxon>
        <taxon>Chlamydia</taxon>
    </lineage>
</organism>
<evidence type="ECO:0000313" key="1">
    <source>
        <dbReference type="EMBL" id="QHP83335.1"/>
    </source>
</evidence>
<evidence type="ECO:0000313" key="2">
    <source>
        <dbReference type="Proteomes" id="UP000512184"/>
    </source>
</evidence>
<accession>A0ABX6IQQ7</accession>
<reference evidence="1" key="1">
    <citation type="submission" date="2019-01" db="EMBL/GenBank/DDBJ databases">
        <title>Whole genome sequencing and annotation enables comparative genome analysis that reveals unique features of the Chlamydia suis R19 Genome.</title>
        <authorList>
            <person name="Dimond Z.E."/>
        </authorList>
    </citation>
    <scope>NUCLEOTIDE SEQUENCE [LARGE SCALE GENOMIC DNA]</scope>
    <source>
        <strain evidence="1">R19</strain>
    </source>
</reference>
<keyword evidence="2" id="KW-1185">Reference proteome</keyword>